<dbReference type="AlphaFoldDB" id="A0A6M3LFR4"/>
<name>A0A6M3LFR4_9ZZZZ</name>
<dbReference type="EMBL" id="MT142076">
    <property type="protein sequence ID" value="QJA74125.1"/>
    <property type="molecule type" value="Genomic_DNA"/>
</dbReference>
<evidence type="ECO:0000313" key="1">
    <source>
        <dbReference type="EMBL" id="QJA74125.1"/>
    </source>
</evidence>
<proteinExistence type="predicted"/>
<sequence length="99" mass="10888">MKVRNGFVSNSSTSSFVVVGFKISPEEYRKKINGAGATYEDAVYLDSSGYLVGEVISNGEELDDSEISILDLYDIVDNVSRKYGVNESQIKLYTGTKES</sequence>
<reference evidence="2" key="1">
    <citation type="submission" date="2020-03" db="EMBL/GenBank/DDBJ databases">
        <title>The deep terrestrial virosphere.</title>
        <authorList>
            <person name="Holmfeldt K."/>
            <person name="Nilsson E."/>
            <person name="Simone D."/>
            <person name="Lopez-Fernandez M."/>
            <person name="Wu X."/>
            <person name="de Brujin I."/>
            <person name="Lundin D."/>
            <person name="Andersson A."/>
            <person name="Bertilsson S."/>
            <person name="Dopson M."/>
        </authorList>
    </citation>
    <scope>NUCLEOTIDE SEQUENCE</scope>
    <source>
        <strain evidence="1">MM415A02091</strain>
        <strain evidence="2">MM415B04658</strain>
    </source>
</reference>
<evidence type="ECO:0000313" key="2">
    <source>
        <dbReference type="EMBL" id="QJA92462.1"/>
    </source>
</evidence>
<protein>
    <submittedName>
        <fullName evidence="2">Uncharacterized protein</fullName>
    </submittedName>
</protein>
<organism evidence="2">
    <name type="scientific">viral metagenome</name>
    <dbReference type="NCBI Taxonomy" id="1070528"/>
    <lineage>
        <taxon>unclassified sequences</taxon>
        <taxon>metagenomes</taxon>
        <taxon>organismal metagenomes</taxon>
    </lineage>
</organism>
<accession>A0A6M3LFR4</accession>
<dbReference type="EMBL" id="MT143069">
    <property type="protein sequence ID" value="QJA92462.1"/>
    <property type="molecule type" value="Genomic_DNA"/>
</dbReference>
<gene>
    <name evidence="1" type="ORF">MM415A02091_0004</name>
    <name evidence="2" type="ORF">MM415B04658_0004</name>
</gene>